<dbReference type="SFLD" id="SFLDS00019">
    <property type="entry name" value="Glutathione_Transferase_(cytos"/>
    <property type="match status" value="1"/>
</dbReference>
<dbReference type="SMART" id="SM01183">
    <property type="entry name" value="EF1G"/>
    <property type="match status" value="1"/>
</dbReference>
<dbReference type="PANTHER" id="PTHR43986">
    <property type="entry name" value="ELONGATION FACTOR 1-GAMMA"/>
    <property type="match status" value="1"/>
</dbReference>
<dbReference type="STRING" id="98765.A0A2R6QM58"/>
<evidence type="ECO:0000313" key="8">
    <source>
        <dbReference type="EMBL" id="PSS11008.1"/>
    </source>
</evidence>
<dbReference type="InterPro" id="IPR010987">
    <property type="entry name" value="Glutathione-S-Trfase_C-like"/>
</dbReference>
<dbReference type="FunFam" id="1.20.1050.10:FF:000006">
    <property type="entry name" value="Elongation factor 1 gamma"/>
    <property type="match status" value="1"/>
</dbReference>
<dbReference type="InterPro" id="IPR001662">
    <property type="entry name" value="EF1B_G_C"/>
</dbReference>
<keyword evidence="2 3" id="KW-0648">Protein biosynthesis</keyword>
<keyword evidence="9" id="KW-1185">Reference proteome</keyword>
<organism evidence="8 9">
    <name type="scientific">Hermanssonia centrifuga</name>
    <dbReference type="NCBI Taxonomy" id="98765"/>
    <lineage>
        <taxon>Eukaryota</taxon>
        <taxon>Fungi</taxon>
        <taxon>Dikarya</taxon>
        <taxon>Basidiomycota</taxon>
        <taxon>Agaricomycotina</taxon>
        <taxon>Agaricomycetes</taxon>
        <taxon>Polyporales</taxon>
        <taxon>Meruliaceae</taxon>
        <taxon>Hermanssonia</taxon>
    </lineage>
</organism>
<dbReference type="OrthoDB" id="249703at2759"/>
<dbReference type="SUPFAM" id="SSF89942">
    <property type="entry name" value="eEF1-gamma domain"/>
    <property type="match status" value="1"/>
</dbReference>
<dbReference type="AlphaFoldDB" id="A0A2R6QM58"/>
<dbReference type="Proteomes" id="UP000186601">
    <property type="component" value="Unassembled WGS sequence"/>
</dbReference>
<dbReference type="GO" id="GO:0003746">
    <property type="term" value="F:translation elongation factor activity"/>
    <property type="evidence" value="ECO:0007669"/>
    <property type="project" value="UniProtKB-UniRule"/>
</dbReference>
<dbReference type="SUPFAM" id="SSF47616">
    <property type="entry name" value="GST C-terminal domain-like"/>
    <property type="match status" value="1"/>
</dbReference>
<dbReference type="InterPro" id="IPR050802">
    <property type="entry name" value="EF-GSTs"/>
</dbReference>
<reference evidence="8 9" key="1">
    <citation type="submission" date="2018-02" db="EMBL/GenBank/DDBJ databases">
        <title>Genome sequence of the basidiomycete white-rot fungus Phlebia centrifuga.</title>
        <authorList>
            <person name="Granchi Z."/>
            <person name="Peng M."/>
            <person name="de Vries R.P."/>
            <person name="Hilden K."/>
            <person name="Makela M.R."/>
            <person name="Grigoriev I."/>
            <person name="Riley R."/>
        </authorList>
    </citation>
    <scope>NUCLEOTIDE SEQUENCE [LARGE SCALE GENOMIC DNA]</scope>
    <source>
        <strain evidence="8 9">FBCC195</strain>
    </source>
</reference>
<evidence type="ECO:0008006" key="10">
    <source>
        <dbReference type="Google" id="ProtNLM"/>
    </source>
</evidence>
<keyword evidence="1 3" id="KW-0251">Elongation factor</keyword>
<dbReference type="Pfam" id="PF02798">
    <property type="entry name" value="GST_N"/>
    <property type="match status" value="1"/>
</dbReference>
<evidence type="ECO:0000313" key="9">
    <source>
        <dbReference type="Proteomes" id="UP000186601"/>
    </source>
</evidence>
<evidence type="ECO:0000256" key="1">
    <source>
        <dbReference type="ARBA" id="ARBA00022768"/>
    </source>
</evidence>
<dbReference type="InterPro" id="IPR036433">
    <property type="entry name" value="EF1B_G_C_sf"/>
</dbReference>
<dbReference type="PROSITE" id="PS50405">
    <property type="entry name" value="GST_CTER"/>
    <property type="match status" value="1"/>
</dbReference>
<dbReference type="FunFam" id="3.30.70.1010:FF:000001">
    <property type="entry name" value="Elongation factor 1-gamma 1"/>
    <property type="match status" value="1"/>
</dbReference>
<sequence>MSLGTFYSVPYQATGKRIRAVAAFAGLKLDSPEGYVHFETNKTPEFLAKFPHGKIPAFEGADGFKLFESSAIARYVAALAPNSTLLGSDLKEAALVDQWCSVADSEIAQYIYLVLQLTRGSIPYSKPIHNTLVERAVRALTTVDKHLSTRTYLVTERITLADLAVASVVQVAAEYIIDPELKAKLPNVVRHAETILNHPLVKDVFGPINFCEKAAQFVPPKKEKEAKPAAAPTPKAEKKPAPKPAADDDDDEDDNLVPEEPKAKNPLDSLPKSTFNLEDWKRAYSNKETRGPGGALEWFYQNFDKAGFSVWRVDFKYNNELTQTFMSSNLIGGFFNRLEASRKYLFGSMGVLGQTNDSIISGALILRGQEAIPVVNVAPDFESYEYKKLDLENPEDKAYFEAALAWDLELEGKKWVDGKNCKADLSRYHRDVILFDRDGRQEREHIGEKDGDKVGARVGRLLWCRRGHRRRVRWEEQVQNRLNSDNRGVVRLLEEVVSNYRRTSTYD</sequence>
<evidence type="ECO:0000259" key="5">
    <source>
        <dbReference type="PROSITE" id="PS50040"/>
    </source>
</evidence>
<comment type="caution">
    <text evidence="8">The sequence shown here is derived from an EMBL/GenBank/DDBJ whole genome shotgun (WGS) entry which is preliminary data.</text>
</comment>
<dbReference type="SUPFAM" id="SSF52833">
    <property type="entry name" value="Thioredoxin-like"/>
    <property type="match status" value="1"/>
</dbReference>
<dbReference type="CDD" id="cd03181">
    <property type="entry name" value="GST_C_EF1Bgamma_like"/>
    <property type="match status" value="1"/>
</dbReference>
<dbReference type="CDD" id="cd03044">
    <property type="entry name" value="GST_N_EF1Bgamma"/>
    <property type="match status" value="1"/>
</dbReference>
<dbReference type="SFLD" id="SFLDG00358">
    <property type="entry name" value="Main_(cytGST)"/>
    <property type="match status" value="1"/>
</dbReference>
<dbReference type="InterPro" id="IPR036282">
    <property type="entry name" value="Glutathione-S-Trfase_C_sf"/>
</dbReference>
<name>A0A2R6QM58_9APHY</name>
<evidence type="ECO:0000256" key="2">
    <source>
        <dbReference type="ARBA" id="ARBA00022917"/>
    </source>
</evidence>
<evidence type="ECO:0000259" key="7">
    <source>
        <dbReference type="PROSITE" id="PS50405"/>
    </source>
</evidence>
<proteinExistence type="predicted"/>
<evidence type="ECO:0000256" key="4">
    <source>
        <dbReference type="SAM" id="MobiDB-lite"/>
    </source>
</evidence>
<feature type="domain" description="EF-1-gamma C-terminal" evidence="5">
    <location>
        <begin position="263"/>
        <end position="422"/>
    </location>
</feature>
<dbReference type="GO" id="GO:0005634">
    <property type="term" value="C:nucleus"/>
    <property type="evidence" value="ECO:0007669"/>
    <property type="project" value="TreeGrafter"/>
</dbReference>
<dbReference type="PROSITE" id="PS50404">
    <property type="entry name" value="GST_NTER"/>
    <property type="match status" value="1"/>
</dbReference>
<dbReference type="PROSITE" id="PS50040">
    <property type="entry name" value="EF1G_C"/>
    <property type="match status" value="1"/>
</dbReference>
<dbReference type="GO" id="GO:0005737">
    <property type="term" value="C:cytoplasm"/>
    <property type="evidence" value="ECO:0007669"/>
    <property type="project" value="TreeGrafter"/>
</dbReference>
<evidence type="ECO:0000259" key="6">
    <source>
        <dbReference type="PROSITE" id="PS50404"/>
    </source>
</evidence>
<dbReference type="PANTHER" id="PTHR43986:SF1">
    <property type="entry name" value="ELONGATION FACTOR 1-GAMMA"/>
    <property type="match status" value="1"/>
</dbReference>
<dbReference type="EMBL" id="MLYV02000321">
    <property type="protein sequence ID" value="PSS11008.1"/>
    <property type="molecule type" value="Genomic_DNA"/>
</dbReference>
<dbReference type="InterPro" id="IPR040079">
    <property type="entry name" value="Glutathione_S-Trfase"/>
</dbReference>
<dbReference type="FunFam" id="3.40.30.10:FF:000142">
    <property type="entry name" value="Elongation factor 1 gamma"/>
    <property type="match status" value="1"/>
</dbReference>
<dbReference type="Gene3D" id="1.20.1050.10">
    <property type="match status" value="1"/>
</dbReference>
<feature type="domain" description="GST C-terminal" evidence="7">
    <location>
        <begin position="89"/>
        <end position="217"/>
    </location>
</feature>
<gene>
    <name evidence="8" type="ORF">PHLCEN_2v3304</name>
</gene>
<dbReference type="Gene3D" id="3.40.30.10">
    <property type="entry name" value="Glutaredoxin"/>
    <property type="match status" value="1"/>
</dbReference>
<dbReference type="InterPro" id="IPR004045">
    <property type="entry name" value="Glutathione_S-Trfase_N"/>
</dbReference>
<dbReference type="InterPro" id="IPR036249">
    <property type="entry name" value="Thioredoxin-like_sf"/>
</dbReference>
<protein>
    <recommendedName>
        <fullName evidence="10">Elongation factor 1-gamma</fullName>
    </recommendedName>
</protein>
<feature type="compositionally biased region" description="Acidic residues" evidence="4">
    <location>
        <begin position="247"/>
        <end position="257"/>
    </location>
</feature>
<dbReference type="Gene3D" id="3.30.70.1010">
    <property type="entry name" value="Translation elongation factor EF1B, gamma chain, conserved domain"/>
    <property type="match status" value="1"/>
</dbReference>
<dbReference type="InterPro" id="IPR004046">
    <property type="entry name" value="GST_C"/>
</dbReference>
<feature type="domain" description="GST N-terminal" evidence="6">
    <location>
        <begin position="2"/>
        <end position="84"/>
    </location>
</feature>
<evidence type="ECO:0000256" key="3">
    <source>
        <dbReference type="PROSITE-ProRule" id="PRU00519"/>
    </source>
</evidence>
<dbReference type="Pfam" id="PF00647">
    <property type="entry name" value="EF1G"/>
    <property type="match status" value="1"/>
</dbReference>
<accession>A0A2R6QM58</accession>
<dbReference type="Pfam" id="PF00043">
    <property type="entry name" value="GST_C"/>
    <property type="match status" value="1"/>
</dbReference>
<feature type="region of interest" description="Disordered" evidence="4">
    <location>
        <begin position="221"/>
        <end position="271"/>
    </location>
</feature>